<dbReference type="FunFam" id="1.10.630.10:FF:000050">
    <property type="entry name" value="Cytochrome P450 monooxygenase"/>
    <property type="match status" value="1"/>
</dbReference>
<evidence type="ECO:0000256" key="7">
    <source>
        <dbReference type="PIRSR" id="PIRSR602401-1"/>
    </source>
</evidence>
<keyword evidence="9" id="KW-1133">Transmembrane helix</keyword>
<evidence type="ECO:0000256" key="9">
    <source>
        <dbReference type="SAM" id="Phobius"/>
    </source>
</evidence>
<comment type="caution">
    <text evidence="10">The sequence shown here is derived from an EMBL/GenBank/DDBJ whole genome shotgun (WGS) entry which is preliminary data.</text>
</comment>
<dbReference type="Proteomes" id="UP001203852">
    <property type="component" value="Unassembled WGS sequence"/>
</dbReference>
<dbReference type="PRINTS" id="PR00385">
    <property type="entry name" value="P450"/>
</dbReference>
<dbReference type="EMBL" id="MU404366">
    <property type="protein sequence ID" value="KAI1607839.1"/>
    <property type="molecule type" value="Genomic_DNA"/>
</dbReference>
<dbReference type="PANTHER" id="PTHR24305:SF232">
    <property type="entry name" value="P450, PUTATIVE (EUROFUNG)-RELATED"/>
    <property type="match status" value="1"/>
</dbReference>
<dbReference type="GO" id="GO:0004497">
    <property type="term" value="F:monooxygenase activity"/>
    <property type="evidence" value="ECO:0007669"/>
    <property type="project" value="UniProtKB-KW"/>
</dbReference>
<dbReference type="PANTHER" id="PTHR24305">
    <property type="entry name" value="CYTOCHROME P450"/>
    <property type="match status" value="1"/>
</dbReference>
<evidence type="ECO:0000256" key="8">
    <source>
        <dbReference type="RuleBase" id="RU000461"/>
    </source>
</evidence>
<reference evidence="10" key="1">
    <citation type="journal article" date="2022" name="bioRxiv">
        <title>Deciphering the potential niche of two novel black yeast fungi from a biological soil crust based on their genomes, phenotypes, and melanin regulation.</title>
        <authorList>
            <consortium name="DOE Joint Genome Institute"/>
            <person name="Carr E.C."/>
            <person name="Barton Q."/>
            <person name="Grambo S."/>
            <person name="Sullivan M."/>
            <person name="Renfro C.M."/>
            <person name="Kuo A."/>
            <person name="Pangilinan J."/>
            <person name="Lipzen A."/>
            <person name="Keymanesh K."/>
            <person name="Savage E."/>
            <person name="Barry K."/>
            <person name="Grigoriev I.V."/>
            <person name="Riekhof W.R."/>
            <person name="Harris S.S."/>
        </authorList>
    </citation>
    <scope>NUCLEOTIDE SEQUENCE</scope>
    <source>
        <strain evidence="10">JF 03-4F</strain>
    </source>
</reference>
<dbReference type="GO" id="GO:0016705">
    <property type="term" value="F:oxidoreductase activity, acting on paired donors, with incorporation or reduction of molecular oxygen"/>
    <property type="evidence" value="ECO:0007669"/>
    <property type="project" value="InterPro"/>
</dbReference>
<keyword evidence="6 8" id="KW-0503">Monooxygenase</keyword>
<dbReference type="SUPFAM" id="SSF48264">
    <property type="entry name" value="Cytochrome P450"/>
    <property type="match status" value="1"/>
</dbReference>
<feature type="transmembrane region" description="Helical" evidence="9">
    <location>
        <begin position="21"/>
        <end position="38"/>
    </location>
</feature>
<evidence type="ECO:0000313" key="10">
    <source>
        <dbReference type="EMBL" id="KAI1607839.1"/>
    </source>
</evidence>
<comment type="similarity">
    <text evidence="2 8">Belongs to the cytochrome P450 family.</text>
</comment>
<dbReference type="InterPro" id="IPR017972">
    <property type="entry name" value="Cyt_P450_CS"/>
</dbReference>
<keyword evidence="11" id="KW-1185">Reference proteome</keyword>
<accession>A0AAN6I9L3</accession>
<dbReference type="InterPro" id="IPR001128">
    <property type="entry name" value="Cyt_P450"/>
</dbReference>
<dbReference type="PROSITE" id="PS00086">
    <property type="entry name" value="CYTOCHROME_P450"/>
    <property type="match status" value="1"/>
</dbReference>
<dbReference type="CDD" id="cd11060">
    <property type="entry name" value="CYP57A1-like"/>
    <property type="match status" value="1"/>
</dbReference>
<name>A0AAN6I9L3_9EURO</name>
<keyword evidence="9" id="KW-0812">Transmembrane</keyword>
<dbReference type="AlphaFoldDB" id="A0AAN6I9L3"/>
<dbReference type="GO" id="GO:0020037">
    <property type="term" value="F:heme binding"/>
    <property type="evidence" value="ECO:0007669"/>
    <property type="project" value="InterPro"/>
</dbReference>
<dbReference type="InterPro" id="IPR036396">
    <property type="entry name" value="Cyt_P450_sf"/>
</dbReference>
<dbReference type="Pfam" id="PF00067">
    <property type="entry name" value="p450"/>
    <property type="match status" value="1"/>
</dbReference>
<evidence type="ECO:0000256" key="5">
    <source>
        <dbReference type="ARBA" id="ARBA00023004"/>
    </source>
</evidence>
<keyword evidence="5 7" id="KW-0408">Iron</keyword>
<sequence>MSKMMPTVSHLVARGDLLSRALAFFIITVLVLSFRGLWRRYASPLRQIPGPFLASCTRLWKVLSTYSGHTEWDYVALHQKYGPVVRVAPNELSFASPNAARDIFAVGKGFTKTEFYKVFPPAHNPDIFTETREWKHAQMKRAAVTPYSLASMQKRAHLIEDVQKQLVETIDRYVSPAGKICDLGNLLHYFAFDVIGEVAFSQRYGFLAKEEDVGSTIKVIDSMQWYNGMVGQVPELRYLFLNNPVVVYLQNHVLPPPQLTGMALGEIRKRKENPSDKFYLAPDRKDLLGQLLEAHDAHPERFSELDVFSVAHGAIGAGSDSTASTMQSFWYFVLNDKGAYNKLKDEVREAYKDGSLSELVTWAEAQELTYFQMCLKEAMRLRPAVGLSIQRYVPQGGAMIDGKHYPEGVAVSVNAWPVHRDKALFGQDAESFRPERWESGNSKEMEKHLYQFGGGSHLCIGRNLALLEMNKILPQLLTTYDFELVHPGRPLKSHSHFFCVNEGLEVFVRRV</sequence>
<protein>
    <submittedName>
        <fullName evidence="10">Cytochrome P450</fullName>
    </submittedName>
</protein>
<dbReference type="GO" id="GO:0005506">
    <property type="term" value="F:iron ion binding"/>
    <property type="evidence" value="ECO:0007669"/>
    <property type="project" value="InterPro"/>
</dbReference>
<gene>
    <name evidence="10" type="ORF">EDD36DRAFT_413082</name>
</gene>
<feature type="binding site" description="axial binding residue" evidence="7">
    <location>
        <position position="459"/>
    </location>
    <ligand>
        <name>heme</name>
        <dbReference type="ChEBI" id="CHEBI:30413"/>
    </ligand>
    <ligandPart>
        <name>Fe</name>
        <dbReference type="ChEBI" id="CHEBI:18248"/>
    </ligandPart>
</feature>
<evidence type="ECO:0000256" key="3">
    <source>
        <dbReference type="ARBA" id="ARBA00022723"/>
    </source>
</evidence>
<dbReference type="InterPro" id="IPR002401">
    <property type="entry name" value="Cyt_P450_E_grp-I"/>
</dbReference>
<evidence type="ECO:0000256" key="4">
    <source>
        <dbReference type="ARBA" id="ARBA00023002"/>
    </source>
</evidence>
<proteinExistence type="inferred from homology"/>
<dbReference type="InterPro" id="IPR050121">
    <property type="entry name" value="Cytochrome_P450_monoxygenase"/>
</dbReference>
<evidence type="ECO:0000313" key="11">
    <source>
        <dbReference type="Proteomes" id="UP001203852"/>
    </source>
</evidence>
<keyword evidence="4 8" id="KW-0560">Oxidoreductase</keyword>
<evidence type="ECO:0000256" key="6">
    <source>
        <dbReference type="ARBA" id="ARBA00023033"/>
    </source>
</evidence>
<evidence type="ECO:0000256" key="1">
    <source>
        <dbReference type="ARBA" id="ARBA00001971"/>
    </source>
</evidence>
<keyword evidence="3 7" id="KW-0479">Metal-binding</keyword>
<comment type="cofactor">
    <cofactor evidence="1 7">
        <name>heme</name>
        <dbReference type="ChEBI" id="CHEBI:30413"/>
    </cofactor>
</comment>
<dbReference type="PRINTS" id="PR00463">
    <property type="entry name" value="EP450I"/>
</dbReference>
<organism evidence="10 11">
    <name type="scientific">Exophiala viscosa</name>
    <dbReference type="NCBI Taxonomy" id="2486360"/>
    <lineage>
        <taxon>Eukaryota</taxon>
        <taxon>Fungi</taxon>
        <taxon>Dikarya</taxon>
        <taxon>Ascomycota</taxon>
        <taxon>Pezizomycotina</taxon>
        <taxon>Eurotiomycetes</taxon>
        <taxon>Chaetothyriomycetidae</taxon>
        <taxon>Chaetothyriales</taxon>
        <taxon>Herpotrichiellaceae</taxon>
        <taxon>Exophiala</taxon>
    </lineage>
</organism>
<keyword evidence="9" id="KW-0472">Membrane</keyword>
<evidence type="ECO:0000256" key="2">
    <source>
        <dbReference type="ARBA" id="ARBA00010617"/>
    </source>
</evidence>
<keyword evidence="7 8" id="KW-0349">Heme</keyword>
<dbReference type="Gene3D" id="1.10.630.10">
    <property type="entry name" value="Cytochrome P450"/>
    <property type="match status" value="1"/>
</dbReference>